<keyword evidence="4" id="KW-0677">Repeat</keyword>
<dbReference type="InterPro" id="IPR002999">
    <property type="entry name" value="Tudor"/>
</dbReference>
<dbReference type="PIRSF" id="PIRSF017179">
    <property type="entry name" value="RISC-Tudor-SN"/>
    <property type="match status" value="1"/>
</dbReference>
<comment type="caution">
    <text evidence="9">The sequence shown here is derived from an EMBL/GenBank/DDBJ whole genome shotgun (WGS) entry which is preliminary data.</text>
</comment>
<dbReference type="PANTHER" id="PTHR12302">
    <property type="entry name" value="EBNA2 BINDING PROTEIN P100"/>
    <property type="match status" value="1"/>
</dbReference>
<proteinExistence type="predicted"/>
<organism evidence="9 10">
    <name type="scientific">Microctonus hyperodae</name>
    <name type="common">Parasitoid wasp</name>
    <dbReference type="NCBI Taxonomy" id="165561"/>
    <lineage>
        <taxon>Eukaryota</taxon>
        <taxon>Metazoa</taxon>
        <taxon>Ecdysozoa</taxon>
        <taxon>Arthropoda</taxon>
        <taxon>Hexapoda</taxon>
        <taxon>Insecta</taxon>
        <taxon>Pterygota</taxon>
        <taxon>Neoptera</taxon>
        <taxon>Endopterygota</taxon>
        <taxon>Hymenoptera</taxon>
        <taxon>Apocrita</taxon>
        <taxon>Ichneumonoidea</taxon>
        <taxon>Braconidae</taxon>
        <taxon>Euphorinae</taxon>
        <taxon>Microctonus</taxon>
    </lineage>
</organism>
<dbReference type="SUPFAM" id="SSF63748">
    <property type="entry name" value="Tudor/PWWP/MBT"/>
    <property type="match status" value="1"/>
</dbReference>
<dbReference type="PROSITE" id="PS50830">
    <property type="entry name" value="TNASE_3"/>
    <property type="match status" value="4"/>
</dbReference>
<evidence type="ECO:0000313" key="9">
    <source>
        <dbReference type="EMBL" id="KAK0167154.1"/>
    </source>
</evidence>
<keyword evidence="10" id="KW-1185">Reference proteome</keyword>
<feature type="domain" description="TNase-like" evidence="8">
    <location>
        <begin position="186"/>
        <end position="316"/>
    </location>
</feature>
<feature type="domain" description="TNase-like" evidence="8">
    <location>
        <begin position="324"/>
        <end position="477"/>
    </location>
</feature>
<evidence type="ECO:0000256" key="1">
    <source>
        <dbReference type="ARBA" id="ARBA00004496"/>
    </source>
</evidence>
<sequence length="888" mass="99758">MSSNNGNGTPHVEPKHGVVKLVVSGDTITIRGQPRGGPPPEATIALSNITAPKLGRRGNSNNDEGKDEPWAWEAREFLRKKLIAQEVTFVEEKSVSPTKVYGSVWLGKDKNGENIAELLVSEGLATVKRDNVRNPSPAQIRLQELEDAAKAANKGKYSGSPPSEHIRDVKWTIDNPRAIVDKYGGKPVKAIIEHVRDGSTVKAFLIPDFYHITLMLSGVRCPQFKTDGEEPFAKQAQYFVETRILQREVEVILEATNNNNFVGTILHPAGNIAEYLLREGFAKCVDWTMNFTKSGVDKLYMAEKAAKEKRLHLWQNWQPTAPQKEYNAVVVEITGADSVIVKTQNGETKKIFLSSIRPPQREKKAGEEKNAPRSKDFRPLYDIPFMYDAREFLRKKLIRKQVKVIEDYTQPAKDQYPEKICCTVIVGKVNIAEAMVSKGLATVIRYKQNDDARPLHYNELLAAESKAEKSQNGLHAKKDTPQQRIIDLSNDPAKAKFHLSALKRTRGTKAVVEFVTSGSRLKLFLPKEHCLITLLLAGVKAPRRARQKAGGGTTEAEKYSEEAFNFMKEATFQKDVEIQVENMESKGSGFIGWLFVDGVNMSISLVEEGLAEVSTFTEHGEYLKALKAAEERAKAKKLNIWDRPEVEADAEKEVEEKEIVERKVEARKVVVSEITEDLHFYAQYVDQRSQVEGLLSRLRQELEQNPPLPGAFNPKRGELVAAKFSGDNEWYRAKVEKVAGTNISVIYIDYGNRETINVTRVAPLPADVISEKPYAHEYIVAYVTLPKDVDDQKAAITALQEDIEDKTLLLTVVYKTWNGPPAATLVDPVTNDDIVKSLVTDGYLLVNREKRINVKPEYLEAQADAKNHHRNIWQYGDITTDDQEPAYK</sequence>
<dbReference type="Proteomes" id="UP001168972">
    <property type="component" value="Unassembled WGS sequence"/>
</dbReference>
<evidence type="ECO:0000256" key="4">
    <source>
        <dbReference type="ARBA" id="ARBA00022737"/>
    </source>
</evidence>
<dbReference type="SMART" id="SM00318">
    <property type="entry name" value="SNc"/>
    <property type="match status" value="4"/>
</dbReference>
<evidence type="ECO:0000259" key="8">
    <source>
        <dbReference type="PROSITE" id="PS50830"/>
    </source>
</evidence>
<dbReference type="FunFam" id="2.30.30.140:FF:000018">
    <property type="entry name" value="Serine/threonine-protein kinase 31"/>
    <property type="match status" value="1"/>
</dbReference>
<dbReference type="CDD" id="cd20433">
    <property type="entry name" value="Tudor_TDRD11"/>
    <property type="match status" value="1"/>
</dbReference>
<dbReference type="InterPro" id="IPR035437">
    <property type="entry name" value="SNase_OB-fold_sf"/>
</dbReference>
<dbReference type="PROSITE" id="PS50304">
    <property type="entry name" value="TUDOR"/>
    <property type="match status" value="1"/>
</dbReference>
<protein>
    <recommendedName>
        <fullName evidence="2">Staphylococcal nuclease domain-containing protein 1</fullName>
    </recommendedName>
</protein>
<comment type="subcellular location">
    <subcellularLocation>
        <location evidence="1 5">Cytoplasm</location>
    </subcellularLocation>
</comment>
<dbReference type="AlphaFoldDB" id="A0AA39KMR5"/>
<evidence type="ECO:0000256" key="3">
    <source>
        <dbReference type="ARBA" id="ARBA00022490"/>
    </source>
</evidence>
<evidence type="ECO:0000256" key="2">
    <source>
        <dbReference type="ARBA" id="ARBA00017230"/>
    </source>
</evidence>
<dbReference type="GO" id="GO:0004518">
    <property type="term" value="F:nuclease activity"/>
    <property type="evidence" value="ECO:0007669"/>
    <property type="project" value="TreeGrafter"/>
</dbReference>
<dbReference type="GO" id="GO:0006402">
    <property type="term" value="P:mRNA catabolic process"/>
    <property type="evidence" value="ECO:0007669"/>
    <property type="project" value="UniProtKB-UniRule"/>
</dbReference>
<evidence type="ECO:0000256" key="6">
    <source>
        <dbReference type="SAM" id="MobiDB-lite"/>
    </source>
</evidence>
<dbReference type="InterPro" id="IPR047386">
    <property type="entry name" value="Tudor_TDRD11"/>
</dbReference>
<dbReference type="GO" id="GO:0031332">
    <property type="term" value="C:RNAi effector complex"/>
    <property type="evidence" value="ECO:0007669"/>
    <property type="project" value="InterPro"/>
</dbReference>
<feature type="domain" description="TNase-like" evidence="8">
    <location>
        <begin position="506"/>
        <end position="643"/>
    </location>
</feature>
<keyword evidence="3 5" id="KW-0963">Cytoplasm</keyword>
<dbReference type="FunFam" id="2.40.50.90:FF:000002">
    <property type="entry name" value="Staphylococcal nuclease domain-containing protein"/>
    <property type="match status" value="1"/>
</dbReference>
<dbReference type="FunFam" id="2.40.50.90:FF:000001">
    <property type="entry name" value="Staphylococcal nuclease domain-containing protein"/>
    <property type="match status" value="1"/>
</dbReference>
<dbReference type="GO" id="GO:0005829">
    <property type="term" value="C:cytosol"/>
    <property type="evidence" value="ECO:0007669"/>
    <property type="project" value="UniProtKB-UniRule"/>
</dbReference>
<reference evidence="9" key="2">
    <citation type="submission" date="2023-03" db="EMBL/GenBank/DDBJ databases">
        <authorList>
            <person name="Inwood S.N."/>
            <person name="Skelly J.G."/>
            <person name="Guhlin J."/>
            <person name="Harrop T.W.R."/>
            <person name="Goldson S.G."/>
            <person name="Dearden P.K."/>
        </authorList>
    </citation>
    <scope>NUCLEOTIDE SEQUENCE</scope>
    <source>
        <strain evidence="9">Lincoln</strain>
        <tissue evidence="9">Whole body</tissue>
    </source>
</reference>
<dbReference type="InterPro" id="IPR016071">
    <property type="entry name" value="Staphylococal_nuclease_OB-fold"/>
</dbReference>
<dbReference type="EMBL" id="JAQQBR010001832">
    <property type="protein sequence ID" value="KAK0167154.1"/>
    <property type="molecule type" value="Genomic_DNA"/>
</dbReference>
<dbReference type="SUPFAM" id="SSF50199">
    <property type="entry name" value="Staphylococcal nuclease"/>
    <property type="match status" value="5"/>
</dbReference>
<dbReference type="FunFam" id="2.40.50.90:FF:000018">
    <property type="entry name" value="Ribonuclease"/>
    <property type="match status" value="1"/>
</dbReference>
<reference evidence="9" key="1">
    <citation type="journal article" date="2023" name="bioRxiv">
        <title>Scaffold-level genome assemblies of two parasitoid biocontrol wasps reveal the parthenogenesis mechanism and an associated novel virus.</title>
        <authorList>
            <person name="Inwood S."/>
            <person name="Skelly J."/>
            <person name="Guhlin J."/>
            <person name="Harrop T."/>
            <person name="Goldson S."/>
            <person name="Dearden P."/>
        </authorList>
    </citation>
    <scope>NUCLEOTIDE SEQUENCE</scope>
    <source>
        <strain evidence="9">Lincoln</strain>
        <tissue evidence="9">Whole body</tissue>
    </source>
</reference>
<feature type="domain" description="Tudor" evidence="7">
    <location>
        <begin position="713"/>
        <end position="771"/>
    </location>
</feature>
<accession>A0AA39KMR5</accession>
<dbReference type="CDD" id="cd00175">
    <property type="entry name" value="SNc"/>
    <property type="match status" value="1"/>
</dbReference>
<name>A0AA39KMR5_MICHY</name>
<dbReference type="InterPro" id="IPR016685">
    <property type="entry name" value="Silence_cplx_Nase-comp_TudorSN"/>
</dbReference>
<dbReference type="SMART" id="SM00333">
    <property type="entry name" value="TUDOR"/>
    <property type="match status" value="1"/>
</dbReference>
<evidence type="ECO:0000256" key="5">
    <source>
        <dbReference type="PIRNR" id="PIRNR017179"/>
    </source>
</evidence>
<feature type="domain" description="TNase-like" evidence="8">
    <location>
        <begin position="13"/>
        <end position="159"/>
    </location>
</feature>
<dbReference type="Pfam" id="PF00565">
    <property type="entry name" value="SNase"/>
    <property type="match status" value="4"/>
</dbReference>
<dbReference type="Gene3D" id="2.30.30.140">
    <property type="match status" value="1"/>
</dbReference>
<dbReference type="GO" id="GO:0031047">
    <property type="term" value="P:regulatory ncRNA-mediated gene silencing"/>
    <property type="evidence" value="ECO:0007669"/>
    <property type="project" value="UniProtKB-UniRule"/>
</dbReference>
<feature type="region of interest" description="Disordered" evidence="6">
    <location>
        <begin position="353"/>
        <end position="375"/>
    </location>
</feature>
<dbReference type="Gene3D" id="2.40.50.90">
    <property type="match status" value="5"/>
</dbReference>
<dbReference type="PANTHER" id="PTHR12302:SF2">
    <property type="entry name" value="STAPHYLOCOCCAL NUCLEASE DOMAIN-CONTAINING PROTEIN 1"/>
    <property type="match status" value="1"/>
</dbReference>
<feature type="region of interest" description="Disordered" evidence="6">
    <location>
        <begin position="29"/>
        <end position="68"/>
    </location>
</feature>
<dbReference type="Pfam" id="PF00567">
    <property type="entry name" value="TUDOR"/>
    <property type="match status" value="1"/>
</dbReference>
<dbReference type="GO" id="GO:0005634">
    <property type="term" value="C:nucleus"/>
    <property type="evidence" value="ECO:0007669"/>
    <property type="project" value="TreeGrafter"/>
</dbReference>
<feature type="compositionally biased region" description="Basic and acidic residues" evidence="6">
    <location>
        <begin position="359"/>
        <end position="375"/>
    </location>
</feature>
<evidence type="ECO:0000313" key="10">
    <source>
        <dbReference type="Proteomes" id="UP001168972"/>
    </source>
</evidence>
<dbReference type="GO" id="GO:0003723">
    <property type="term" value="F:RNA binding"/>
    <property type="evidence" value="ECO:0007669"/>
    <property type="project" value="UniProtKB-UniRule"/>
</dbReference>
<evidence type="ECO:0000259" key="7">
    <source>
        <dbReference type="PROSITE" id="PS50304"/>
    </source>
</evidence>
<gene>
    <name evidence="9" type="ORF">PV327_004588</name>
</gene>